<dbReference type="EMBL" id="JAPKFM010000021">
    <property type="protein sequence ID" value="MCX2965938.1"/>
    <property type="molecule type" value="Genomic_DNA"/>
</dbReference>
<accession>A0A9X3I5L8</accession>
<name>A0A9X3I5L8_9ACTN</name>
<dbReference type="Pfam" id="PF00356">
    <property type="entry name" value="LacI"/>
    <property type="match status" value="1"/>
</dbReference>
<dbReference type="InterPro" id="IPR010982">
    <property type="entry name" value="Lambda_DNA-bd_dom_sf"/>
</dbReference>
<evidence type="ECO:0000313" key="6">
    <source>
        <dbReference type="Proteomes" id="UP001143347"/>
    </source>
</evidence>
<gene>
    <name evidence="5" type="ORF">OSB52_17790</name>
</gene>
<dbReference type="GO" id="GO:0000976">
    <property type="term" value="F:transcription cis-regulatory region binding"/>
    <property type="evidence" value="ECO:0007669"/>
    <property type="project" value="TreeGrafter"/>
</dbReference>
<evidence type="ECO:0000256" key="2">
    <source>
        <dbReference type="ARBA" id="ARBA00023125"/>
    </source>
</evidence>
<dbReference type="RefSeq" id="WP_266062926.1">
    <property type="nucleotide sequence ID" value="NZ_JAPKFM010000021.1"/>
</dbReference>
<keyword evidence="6" id="KW-1185">Reference proteome</keyword>
<organism evidence="5 6">
    <name type="scientific">Gordonia aquimaris</name>
    <dbReference type="NCBI Taxonomy" id="2984863"/>
    <lineage>
        <taxon>Bacteria</taxon>
        <taxon>Bacillati</taxon>
        <taxon>Actinomycetota</taxon>
        <taxon>Actinomycetes</taxon>
        <taxon>Mycobacteriales</taxon>
        <taxon>Gordoniaceae</taxon>
        <taxon>Gordonia</taxon>
    </lineage>
</organism>
<dbReference type="InterPro" id="IPR000843">
    <property type="entry name" value="HTH_LacI"/>
</dbReference>
<dbReference type="InterPro" id="IPR046335">
    <property type="entry name" value="LacI/GalR-like_sensor"/>
</dbReference>
<dbReference type="Proteomes" id="UP001143347">
    <property type="component" value="Unassembled WGS sequence"/>
</dbReference>
<dbReference type="Gene3D" id="3.40.50.2300">
    <property type="match status" value="2"/>
</dbReference>
<keyword evidence="1" id="KW-0805">Transcription regulation</keyword>
<dbReference type="Pfam" id="PF13377">
    <property type="entry name" value="Peripla_BP_3"/>
    <property type="match status" value="1"/>
</dbReference>
<dbReference type="PANTHER" id="PTHR30146">
    <property type="entry name" value="LACI-RELATED TRANSCRIPTIONAL REPRESSOR"/>
    <property type="match status" value="1"/>
</dbReference>
<dbReference type="Gene3D" id="1.10.260.40">
    <property type="entry name" value="lambda repressor-like DNA-binding domains"/>
    <property type="match status" value="1"/>
</dbReference>
<dbReference type="SUPFAM" id="SSF47413">
    <property type="entry name" value="lambda repressor-like DNA-binding domains"/>
    <property type="match status" value="1"/>
</dbReference>
<evidence type="ECO:0000313" key="5">
    <source>
        <dbReference type="EMBL" id="MCX2965938.1"/>
    </source>
</evidence>
<dbReference type="SMART" id="SM00354">
    <property type="entry name" value="HTH_LACI"/>
    <property type="match status" value="1"/>
</dbReference>
<feature type="domain" description="HTH lacI-type" evidence="4">
    <location>
        <begin position="6"/>
        <end position="61"/>
    </location>
</feature>
<proteinExistence type="predicted"/>
<dbReference type="CDD" id="cd06267">
    <property type="entry name" value="PBP1_LacI_sugar_binding-like"/>
    <property type="match status" value="1"/>
</dbReference>
<keyword evidence="2 5" id="KW-0238">DNA-binding</keyword>
<dbReference type="AlphaFoldDB" id="A0A9X3I5L8"/>
<dbReference type="InterPro" id="IPR028082">
    <property type="entry name" value="Peripla_BP_I"/>
</dbReference>
<dbReference type="PROSITE" id="PS50932">
    <property type="entry name" value="HTH_LACI_2"/>
    <property type="match status" value="1"/>
</dbReference>
<evidence type="ECO:0000259" key="4">
    <source>
        <dbReference type="PROSITE" id="PS50932"/>
    </source>
</evidence>
<comment type="caution">
    <text evidence="5">The sequence shown here is derived from an EMBL/GenBank/DDBJ whole genome shotgun (WGS) entry which is preliminary data.</text>
</comment>
<evidence type="ECO:0000256" key="3">
    <source>
        <dbReference type="ARBA" id="ARBA00023163"/>
    </source>
</evidence>
<reference evidence="5" key="1">
    <citation type="submission" date="2022-10" db="EMBL/GenBank/DDBJ databases">
        <title>WGS of marine actinomycetes from Thailand.</title>
        <authorList>
            <person name="Thawai C."/>
        </authorList>
    </citation>
    <scope>NUCLEOTIDE SEQUENCE</scope>
    <source>
        <strain evidence="5">SW21</strain>
    </source>
</reference>
<dbReference type="GO" id="GO:0003700">
    <property type="term" value="F:DNA-binding transcription factor activity"/>
    <property type="evidence" value="ECO:0007669"/>
    <property type="project" value="TreeGrafter"/>
</dbReference>
<sequence>MGSSEITLQDVAERAGLSLATASRVLNGGKRVVAAASTARILQAAEELGYVSNGPAQALARSTTAVVGLIVHEVDDPYFATIAKGAMRVASTHGLLTTLANTFGDHDLEIDYVQRLQAQRVRALLLAGSPRQADDQQERLNSALERFIRGGGRVATVGDHRGPYSAVLPANRRGAAQVARHLFDLRHRRVGIISGPPHLTTVHERLTGFADAWAELGGTPGDIAVVDADFSRDGGYSAMIQLAERAPEASAVFALNDLMAVGALAALHDDLGRDVPGDVSVVGFDDLWMTVDLRVPLTTVRLPLEAMGTRAMEMLVGADATVGPQQSRMPADLIVRASTGPAPMSS</sequence>
<dbReference type="SUPFAM" id="SSF53822">
    <property type="entry name" value="Periplasmic binding protein-like I"/>
    <property type="match status" value="1"/>
</dbReference>
<protein>
    <submittedName>
        <fullName evidence="5">LacI family DNA-binding transcriptional regulator</fullName>
    </submittedName>
</protein>
<dbReference type="CDD" id="cd01392">
    <property type="entry name" value="HTH_LacI"/>
    <property type="match status" value="1"/>
</dbReference>
<keyword evidence="3" id="KW-0804">Transcription</keyword>
<evidence type="ECO:0000256" key="1">
    <source>
        <dbReference type="ARBA" id="ARBA00023015"/>
    </source>
</evidence>
<dbReference type="PANTHER" id="PTHR30146:SF153">
    <property type="entry name" value="LACTOSE OPERON REPRESSOR"/>
    <property type="match status" value="1"/>
</dbReference>